<name>A0A1G6NIJ4_9BACT</name>
<dbReference type="AlphaFoldDB" id="A0A1G6NIJ4"/>
<dbReference type="Pfam" id="PF01078">
    <property type="entry name" value="Mg_chelatase"/>
    <property type="match status" value="1"/>
</dbReference>
<accession>A0A1G6NIJ4</accession>
<proteinExistence type="predicted"/>
<dbReference type="PANTHER" id="PTHR32039:SF7">
    <property type="entry name" value="COMPETENCE PROTEIN COMM"/>
    <property type="match status" value="1"/>
</dbReference>
<dbReference type="InterPro" id="IPR045006">
    <property type="entry name" value="CHLI-like"/>
</dbReference>
<dbReference type="Pfam" id="PF13541">
    <property type="entry name" value="ChlI"/>
    <property type="match status" value="1"/>
</dbReference>
<evidence type="ECO:0000256" key="1">
    <source>
        <dbReference type="ARBA" id="ARBA00022741"/>
    </source>
</evidence>
<dbReference type="GO" id="GO:0005524">
    <property type="term" value="F:ATP binding"/>
    <property type="evidence" value="ECO:0007669"/>
    <property type="project" value="UniProtKB-KW"/>
</dbReference>
<dbReference type="RefSeq" id="WP_091404448.1">
    <property type="nucleotide sequence ID" value="NZ_FMYV01000006.1"/>
</dbReference>
<evidence type="ECO:0000313" key="7">
    <source>
        <dbReference type="Proteomes" id="UP000297288"/>
    </source>
</evidence>
<evidence type="ECO:0000259" key="3">
    <source>
        <dbReference type="PROSITE" id="PS50051"/>
    </source>
</evidence>
<dbReference type="InterPro" id="IPR000523">
    <property type="entry name" value="Mg_chelatse_chII-like_cat_dom"/>
</dbReference>
<dbReference type="GO" id="GO:0003677">
    <property type="term" value="F:DNA binding"/>
    <property type="evidence" value="ECO:0007669"/>
    <property type="project" value="InterPro"/>
</dbReference>
<reference evidence="5 7" key="2">
    <citation type="submission" date="2019-04" db="EMBL/GenBank/DDBJ databases">
        <title>Draft genome sequence data and analysis of a Fermenting Bacterium, Geotoga petraea strain HO-Geo1, isolated from heavy-oil petroleum reservoir in Russia.</title>
        <authorList>
            <person name="Grouzdev D.S."/>
            <person name="Semenova E.M."/>
            <person name="Sokolova D.S."/>
            <person name="Tourova T.P."/>
            <person name="Poltaraus A.B."/>
            <person name="Nazina T.N."/>
        </authorList>
    </citation>
    <scope>NUCLEOTIDE SEQUENCE [LARGE SCALE GENOMIC DNA]</scope>
    <source>
        <strain evidence="5 7">HO-Geo1</strain>
    </source>
</reference>
<dbReference type="NCBIfam" id="TIGR00368">
    <property type="entry name" value="YifB family Mg chelatase-like AAA ATPase"/>
    <property type="match status" value="1"/>
</dbReference>
<dbReference type="EMBL" id="FMYV01000006">
    <property type="protein sequence ID" value="SDC67461.1"/>
    <property type="molecule type" value="Genomic_DNA"/>
</dbReference>
<dbReference type="InterPro" id="IPR027417">
    <property type="entry name" value="P-loop_NTPase"/>
</dbReference>
<evidence type="ECO:0000256" key="2">
    <source>
        <dbReference type="ARBA" id="ARBA00022840"/>
    </source>
</evidence>
<dbReference type="SUPFAM" id="SSF54211">
    <property type="entry name" value="Ribosomal protein S5 domain 2-like"/>
    <property type="match status" value="1"/>
</dbReference>
<dbReference type="PANTHER" id="PTHR32039">
    <property type="entry name" value="MAGNESIUM-CHELATASE SUBUNIT CHLI"/>
    <property type="match status" value="1"/>
</dbReference>
<dbReference type="SUPFAM" id="SSF52540">
    <property type="entry name" value="P-loop containing nucleoside triphosphate hydrolases"/>
    <property type="match status" value="1"/>
</dbReference>
<dbReference type="InterPro" id="IPR025158">
    <property type="entry name" value="Mg_chelat-rel_C"/>
</dbReference>
<dbReference type="Proteomes" id="UP000297288">
    <property type="component" value="Unassembled WGS sequence"/>
</dbReference>
<dbReference type="InterPro" id="IPR004482">
    <property type="entry name" value="Mg_chelat-rel"/>
</dbReference>
<keyword evidence="2 5" id="KW-0067">ATP-binding</keyword>
<feature type="domain" description="MCM C-terminal AAA(+) ATPase" evidence="3">
    <location>
        <begin position="289"/>
        <end position="384"/>
    </location>
</feature>
<dbReference type="Proteomes" id="UP000199322">
    <property type="component" value="Unassembled WGS sequence"/>
</dbReference>
<evidence type="ECO:0000313" key="6">
    <source>
        <dbReference type="Proteomes" id="UP000199322"/>
    </source>
</evidence>
<organism evidence="4 6">
    <name type="scientific">Geotoga petraea</name>
    <dbReference type="NCBI Taxonomy" id="28234"/>
    <lineage>
        <taxon>Bacteria</taxon>
        <taxon>Thermotogati</taxon>
        <taxon>Thermotogota</taxon>
        <taxon>Thermotogae</taxon>
        <taxon>Petrotogales</taxon>
        <taxon>Petrotogaceae</taxon>
        <taxon>Geotoga</taxon>
    </lineage>
</organism>
<dbReference type="InterPro" id="IPR014721">
    <property type="entry name" value="Ribsml_uS5_D2-typ_fold_subgr"/>
</dbReference>
<dbReference type="Gene3D" id="3.30.230.10">
    <property type="match status" value="1"/>
</dbReference>
<dbReference type="Gene3D" id="3.40.50.300">
    <property type="entry name" value="P-loop containing nucleotide triphosphate hydrolases"/>
    <property type="match status" value="1"/>
</dbReference>
<evidence type="ECO:0000313" key="4">
    <source>
        <dbReference type="EMBL" id="SDC67461.1"/>
    </source>
</evidence>
<dbReference type="Pfam" id="PF13335">
    <property type="entry name" value="Mg_chelatase_C"/>
    <property type="match status" value="1"/>
</dbReference>
<dbReference type="STRING" id="28234.SAMN04488588_1544"/>
<gene>
    <name evidence="5" type="ORF">E4650_05835</name>
    <name evidence="4" type="ORF">SAMN04488588_1544</name>
</gene>
<dbReference type="PROSITE" id="PS50051">
    <property type="entry name" value="MCM_2"/>
    <property type="match status" value="1"/>
</dbReference>
<sequence length="495" mass="55310">MKYSKIQTGSISGYNVKEVIVEMDINSRSSYQTFKIVGLPTTSILESEKRVMSALRNTGFSLPHGSIVANLSPSSLKKEGTHFDLPTAVALLEAASQIKKLDENYYYFGELGLNGEIRPVKGITLFLMSIKKINPEAKFIIPRENQEETLFINKSDVLVIDNIKDIVKISEGELDKFVPVNKKQIDKEFEIDFAEIKGQLMTKRAVEIAASGFHNIIMNGSPGSGKTMIARRIPTILPEMTEDEIIESTKLYSVSGYINKIVTKRPFRAPHHTASSVSIIGGGSDPKPGEISLSHNGVLFMDEFPEYKSDVIEALRQPMEDGEVTITRAKAVANYPAKFMLVASKNPCPCGYYGDKEKECVCSMNQINNYNKKISGPILDRFDIRINVPRVKIDELMSKDDGESSESIRNRVTKAANIQIKRQGKLNGKLNNRELKNHLNLEESTEDFIKKASNNLKLTARSVNRVLKVSRTIADLDSSEKVKIKHITEALNYRG</sequence>
<protein>
    <submittedName>
        <fullName evidence="5">ATP-binding protein</fullName>
    </submittedName>
    <submittedName>
        <fullName evidence="4">Magnesium chelatase family protein</fullName>
    </submittedName>
</protein>
<dbReference type="InterPro" id="IPR001208">
    <property type="entry name" value="MCM_dom"/>
</dbReference>
<keyword evidence="1" id="KW-0547">Nucleotide-binding</keyword>
<dbReference type="OrthoDB" id="9813147at2"/>
<dbReference type="InterPro" id="IPR020568">
    <property type="entry name" value="Ribosomal_Su5_D2-typ_SF"/>
</dbReference>
<keyword evidence="6" id="KW-1185">Reference proteome</keyword>
<dbReference type="EMBL" id="SRME01000003">
    <property type="protein sequence ID" value="TGG87859.1"/>
    <property type="molecule type" value="Genomic_DNA"/>
</dbReference>
<evidence type="ECO:0000313" key="5">
    <source>
        <dbReference type="EMBL" id="TGG87859.1"/>
    </source>
</evidence>
<reference evidence="4 6" key="1">
    <citation type="submission" date="2016-10" db="EMBL/GenBank/DDBJ databases">
        <authorList>
            <person name="de Groot N.N."/>
        </authorList>
    </citation>
    <scope>NUCLEOTIDE SEQUENCE [LARGE SCALE GENOMIC DNA]</scope>
    <source>
        <strain evidence="4 6">WG14</strain>
    </source>
</reference>